<dbReference type="Pfam" id="PF04909">
    <property type="entry name" value="Amidohydro_2"/>
    <property type="match status" value="1"/>
</dbReference>
<dbReference type="SUPFAM" id="SSF51556">
    <property type="entry name" value="Metallo-dependent hydrolases"/>
    <property type="match status" value="1"/>
</dbReference>
<dbReference type="GO" id="GO:0019748">
    <property type="term" value="P:secondary metabolic process"/>
    <property type="evidence" value="ECO:0007669"/>
    <property type="project" value="TreeGrafter"/>
</dbReference>
<proteinExistence type="predicted"/>
<dbReference type="OrthoDB" id="8673173at2"/>
<keyword evidence="1" id="KW-0456">Lyase</keyword>
<dbReference type="PANTHER" id="PTHR21240:SF28">
    <property type="entry name" value="ISO-OROTATE DECARBOXYLASE (EUROFUNG)"/>
    <property type="match status" value="1"/>
</dbReference>
<dbReference type="PANTHER" id="PTHR21240">
    <property type="entry name" value="2-AMINO-3-CARBOXYLMUCONATE-6-SEMIALDEHYDE DECARBOXYLASE"/>
    <property type="match status" value="1"/>
</dbReference>
<evidence type="ECO:0000313" key="4">
    <source>
        <dbReference type="Proteomes" id="UP000438448"/>
    </source>
</evidence>
<comment type="caution">
    <text evidence="3">The sequence shown here is derived from an EMBL/GenBank/DDBJ whole genome shotgun (WGS) entry which is preliminary data.</text>
</comment>
<dbReference type="GO" id="GO:0005737">
    <property type="term" value="C:cytoplasm"/>
    <property type="evidence" value="ECO:0007669"/>
    <property type="project" value="TreeGrafter"/>
</dbReference>
<reference evidence="3 4" key="1">
    <citation type="submission" date="2019-10" db="EMBL/GenBank/DDBJ databases">
        <title>Nocardia macrotermitis sp. nov. and Nocardia aurantia sp. nov., isolated from the gut of fungus growing-termite Macrotermes natalensis.</title>
        <authorList>
            <person name="Benndorf R."/>
            <person name="Schwitalla J."/>
            <person name="Martin K."/>
            <person name="De Beer W."/>
            <person name="Kaster A.-K."/>
            <person name="Vollmers J."/>
            <person name="Poulsen M."/>
            <person name="Beemelmanns C."/>
        </authorList>
    </citation>
    <scope>NUCLEOTIDE SEQUENCE [LARGE SCALE GENOMIC DNA]</scope>
    <source>
        <strain evidence="3 4">RB20</strain>
    </source>
</reference>
<dbReference type="InterPro" id="IPR032466">
    <property type="entry name" value="Metal_Hydrolase"/>
</dbReference>
<accession>A0A7K0DBX7</accession>
<evidence type="ECO:0000259" key="2">
    <source>
        <dbReference type="Pfam" id="PF04909"/>
    </source>
</evidence>
<dbReference type="GO" id="GO:0016787">
    <property type="term" value="F:hydrolase activity"/>
    <property type="evidence" value="ECO:0007669"/>
    <property type="project" value="InterPro"/>
</dbReference>
<dbReference type="GO" id="GO:0016831">
    <property type="term" value="F:carboxy-lyase activity"/>
    <property type="evidence" value="ECO:0007669"/>
    <property type="project" value="InterPro"/>
</dbReference>
<dbReference type="InterPro" id="IPR032465">
    <property type="entry name" value="ACMSD"/>
</dbReference>
<name>A0A7K0DBX7_9NOCA</name>
<dbReference type="EMBL" id="WEGK01000018">
    <property type="protein sequence ID" value="MQY23295.1"/>
    <property type="molecule type" value="Genomic_DNA"/>
</dbReference>
<evidence type="ECO:0000313" key="3">
    <source>
        <dbReference type="EMBL" id="MQY23295.1"/>
    </source>
</evidence>
<keyword evidence="4" id="KW-1185">Reference proteome</keyword>
<dbReference type="Proteomes" id="UP000438448">
    <property type="component" value="Unassembled WGS sequence"/>
</dbReference>
<dbReference type="AlphaFoldDB" id="A0A7K0DBX7"/>
<gene>
    <name evidence="3" type="ORF">NRB20_64230</name>
</gene>
<organism evidence="3 4">
    <name type="scientific">Nocardia macrotermitis</name>
    <dbReference type="NCBI Taxonomy" id="2585198"/>
    <lineage>
        <taxon>Bacteria</taxon>
        <taxon>Bacillati</taxon>
        <taxon>Actinomycetota</taxon>
        <taxon>Actinomycetes</taxon>
        <taxon>Mycobacteriales</taxon>
        <taxon>Nocardiaceae</taxon>
        <taxon>Nocardia</taxon>
    </lineage>
</organism>
<feature type="domain" description="Amidohydrolase-related" evidence="2">
    <location>
        <begin position="12"/>
        <end position="338"/>
    </location>
</feature>
<dbReference type="Gene3D" id="3.20.20.140">
    <property type="entry name" value="Metal-dependent hydrolases"/>
    <property type="match status" value="1"/>
</dbReference>
<sequence length="355" mass="39098">MPRTVKENAVIIDVHGHYTTAPAGLADWRNAQIQALAGGPPPPPEGPRISDDEIRESLRGNQLRLMDARGIDLTIFSPRASFMAHHIGDVRTSQDWARHCNDLCARVARLYPDRFAPAAMLPQSPGVDPATCVAEIRRCVDEHDIVGINLSPDPSGGYWTAPPLTDESWFPIYEAMVEYDLPAMVHVSTSVNPAFHTTGAHYLNADTTVLMQLIEGDLFTRFPGLRLVIPHGGGAGPYHWGRFRGLAMALGKPPLEDHILGNVYFDTCVYHQPGIDTLLEVIPHANILFASEMIGAVRDIDPCSGRHFDDTGSYLEHADLDAADLSQLCEHNARRVYPRLNSRPVFAETQAAQPH</sequence>
<evidence type="ECO:0000256" key="1">
    <source>
        <dbReference type="ARBA" id="ARBA00023239"/>
    </source>
</evidence>
<protein>
    <recommendedName>
        <fullName evidence="2">Amidohydrolase-related domain-containing protein</fullName>
    </recommendedName>
</protein>
<dbReference type="InterPro" id="IPR006680">
    <property type="entry name" value="Amidohydro-rel"/>
</dbReference>